<dbReference type="Gene3D" id="3.30.470.20">
    <property type="entry name" value="ATP-grasp fold, B domain"/>
    <property type="match status" value="1"/>
</dbReference>
<evidence type="ECO:0000313" key="9">
    <source>
        <dbReference type="Proteomes" id="UP000283587"/>
    </source>
</evidence>
<keyword evidence="1" id="KW-0816">Tricarboxylic acid cycle</keyword>
<evidence type="ECO:0000313" key="8">
    <source>
        <dbReference type="EMBL" id="RJL18912.1"/>
    </source>
</evidence>
<reference evidence="9" key="1">
    <citation type="submission" date="2018-09" db="EMBL/GenBank/DDBJ databases">
        <title>Paracoccus onubensis nov. sp. a moderate halophilic bacterium isolated from Gruta de las Maravillas (Aracena, Spain).</title>
        <authorList>
            <person name="Jurado V."/>
            <person name="Gutierrez-Patricio S."/>
            <person name="Gonzalez-Pimentel J.L."/>
            <person name="Miller A.Z."/>
            <person name="Laiz L."/>
            <person name="Saiz-Jimenez C."/>
        </authorList>
    </citation>
    <scope>NUCLEOTIDE SEQUENCE [LARGE SCALE GENOMIC DNA]</scope>
    <source>
        <strain evidence="9">DSM 26381</strain>
    </source>
</reference>
<dbReference type="InterPro" id="IPR013650">
    <property type="entry name" value="ATP-grasp_succ-CoA_synth-type"/>
</dbReference>
<dbReference type="SUPFAM" id="SSF56059">
    <property type="entry name" value="Glutathione synthetase ATP-binding domain-like"/>
    <property type="match status" value="1"/>
</dbReference>
<dbReference type="GO" id="GO:0006104">
    <property type="term" value="P:succinyl-CoA metabolic process"/>
    <property type="evidence" value="ECO:0007669"/>
    <property type="project" value="TreeGrafter"/>
</dbReference>
<evidence type="ECO:0000259" key="6">
    <source>
        <dbReference type="Pfam" id="PF00549"/>
    </source>
</evidence>
<dbReference type="Pfam" id="PF08442">
    <property type="entry name" value="ATP-grasp_2"/>
    <property type="match status" value="1"/>
</dbReference>
<keyword evidence="3" id="KW-0479">Metal-binding</keyword>
<dbReference type="Pfam" id="PF00549">
    <property type="entry name" value="Ligase_CoA"/>
    <property type="match status" value="1"/>
</dbReference>
<name>A0A419A915_9RHOB</name>
<dbReference type="InterPro" id="IPR005809">
    <property type="entry name" value="Succ_CoA_ligase-like_bsu"/>
</dbReference>
<keyword evidence="5" id="KW-0460">Magnesium</keyword>
<evidence type="ECO:0000256" key="2">
    <source>
        <dbReference type="ARBA" id="ARBA00022598"/>
    </source>
</evidence>
<dbReference type="PANTHER" id="PTHR11815">
    <property type="entry name" value="SUCCINYL-COA SYNTHETASE BETA CHAIN"/>
    <property type="match status" value="1"/>
</dbReference>
<dbReference type="GO" id="GO:0004775">
    <property type="term" value="F:succinate-CoA ligase (ADP-forming) activity"/>
    <property type="evidence" value="ECO:0007669"/>
    <property type="project" value="TreeGrafter"/>
</dbReference>
<proteinExistence type="predicted"/>
<keyword evidence="4" id="KW-0547">Nucleotide-binding</keyword>
<dbReference type="Gene3D" id="3.30.1490.20">
    <property type="entry name" value="ATP-grasp fold, A domain"/>
    <property type="match status" value="1"/>
</dbReference>
<protein>
    <submittedName>
        <fullName evidence="8">Succinyl-CoA synthetase subunit beta</fullName>
    </submittedName>
</protein>
<dbReference type="InterPro" id="IPR005811">
    <property type="entry name" value="SUCC_ACL_C"/>
</dbReference>
<evidence type="ECO:0000256" key="3">
    <source>
        <dbReference type="ARBA" id="ARBA00022723"/>
    </source>
</evidence>
<evidence type="ECO:0000256" key="4">
    <source>
        <dbReference type="ARBA" id="ARBA00022741"/>
    </source>
</evidence>
<dbReference type="EMBL" id="QZEW01000020">
    <property type="protein sequence ID" value="RJL18912.1"/>
    <property type="molecule type" value="Genomic_DNA"/>
</dbReference>
<gene>
    <name evidence="8" type="ORF">D3P05_06275</name>
</gene>
<comment type="caution">
    <text evidence="8">The sequence shown here is derived from an EMBL/GenBank/DDBJ whole genome shotgun (WGS) entry which is preliminary data.</text>
</comment>
<evidence type="ECO:0000256" key="1">
    <source>
        <dbReference type="ARBA" id="ARBA00022532"/>
    </source>
</evidence>
<dbReference type="Proteomes" id="UP000283587">
    <property type="component" value="Unassembled WGS sequence"/>
</dbReference>
<dbReference type="PIRSF" id="PIRSF001554">
    <property type="entry name" value="SucCS_beta"/>
    <property type="match status" value="1"/>
</dbReference>
<sequence>MDRGGTPMDLPEYQAKEILARYGVAVPEGALARNAIEAEDRARALSCEKFAVKAQIHAGGRGLAGGVRFAATPSAVRDAADALIGTHLVTEQTGPAGEEVDRVWVEAAVDDRRSLYIAFVIDARERRAQLFGARDGGVAFEARAQSDPGLIESLELPPDGDLSGVDVAGFLDRLGLDGAAAPNAAALVAKLVRAAMETDALLVEINPLAILPDGQVVAVDAKMVIDDSALYRHPEFEDIARAAPRDSYERVARENDINFVKMDGDIGVVVNGAGLGLATNDMLIDAGGRPANFMDIRTTATSLQIARGIGVLLGDPAVRAILVNVHGGGMTVCDTVAEAICIAYSRSARKPPIVFRAAGQNAAWARRIMTDRRLPVEPFDDIGGAVRRAIALAKGAG</sequence>
<keyword evidence="9" id="KW-1185">Reference proteome</keyword>
<evidence type="ECO:0000256" key="5">
    <source>
        <dbReference type="ARBA" id="ARBA00022842"/>
    </source>
</evidence>
<evidence type="ECO:0000259" key="7">
    <source>
        <dbReference type="Pfam" id="PF08442"/>
    </source>
</evidence>
<dbReference type="GO" id="GO:0006099">
    <property type="term" value="P:tricarboxylic acid cycle"/>
    <property type="evidence" value="ECO:0007669"/>
    <property type="project" value="UniProtKB-KW"/>
</dbReference>
<feature type="domain" description="ATP-grasp fold succinyl-CoA synthetase-type" evidence="7">
    <location>
        <begin position="10"/>
        <end position="209"/>
    </location>
</feature>
<dbReference type="InterPro" id="IPR016102">
    <property type="entry name" value="Succinyl-CoA_synth-like"/>
</dbReference>
<dbReference type="Gene3D" id="3.40.50.261">
    <property type="entry name" value="Succinyl-CoA synthetase domains"/>
    <property type="match status" value="1"/>
</dbReference>
<dbReference type="PANTHER" id="PTHR11815:SF10">
    <property type="entry name" value="SUCCINATE--COA LIGASE [GDP-FORMING] SUBUNIT BETA, MITOCHONDRIAL"/>
    <property type="match status" value="1"/>
</dbReference>
<accession>A0A419A915</accession>
<dbReference type="GO" id="GO:0042709">
    <property type="term" value="C:succinate-CoA ligase complex"/>
    <property type="evidence" value="ECO:0007669"/>
    <property type="project" value="TreeGrafter"/>
</dbReference>
<dbReference type="FunFam" id="3.30.1490.20:FF:000002">
    <property type="entry name" value="Succinate--CoA ligase [ADP-forming] subunit beta"/>
    <property type="match status" value="1"/>
</dbReference>
<keyword evidence="2" id="KW-0436">Ligase</keyword>
<organism evidence="8 9">
    <name type="scientific">Paracoccus siganidrum</name>
    <dbReference type="NCBI Taxonomy" id="1276757"/>
    <lineage>
        <taxon>Bacteria</taxon>
        <taxon>Pseudomonadati</taxon>
        <taxon>Pseudomonadota</taxon>
        <taxon>Alphaproteobacteria</taxon>
        <taxon>Rhodobacterales</taxon>
        <taxon>Paracoccaceae</taxon>
        <taxon>Paracoccus</taxon>
    </lineage>
</organism>
<dbReference type="OrthoDB" id="9802602at2"/>
<feature type="domain" description="ATP-citrate synthase/succinyl-CoA ligase C-terminal" evidence="6">
    <location>
        <begin position="269"/>
        <end position="363"/>
    </location>
</feature>
<dbReference type="GO" id="GO:0046872">
    <property type="term" value="F:metal ion binding"/>
    <property type="evidence" value="ECO:0007669"/>
    <property type="project" value="UniProtKB-KW"/>
</dbReference>
<dbReference type="AlphaFoldDB" id="A0A419A915"/>
<dbReference type="GO" id="GO:0005524">
    <property type="term" value="F:ATP binding"/>
    <property type="evidence" value="ECO:0007669"/>
    <property type="project" value="InterPro"/>
</dbReference>
<dbReference type="InterPro" id="IPR013815">
    <property type="entry name" value="ATP_grasp_subdomain_1"/>
</dbReference>
<dbReference type="SUPFAM" id="SSF52210">
    <property type="entry name" value="Succinyl-CoA synthetase domains"/>
    <property type="match status" value="1"/>
</dbReference>